<organism evidence="1 2">
    <name type="scientific">Protopolystoma xenopodis</name>
    <dbReference type="NCBI Taxonomy" id="117903"/>
    <lineage>
        <taxon>Eukaryota</taxon>
        <taxon>Metazoa</taxon>
        <taxon>Spiralia</taxon>
        <taxon>Lophotrochozoa</taxon>
        <taxon>Platyhelminthes</taxon>
        <taxon>Monogenea</taxon>
        <taxon>Polyopisthocotylea</taxon>
        <taxon>Polystomatidea</taxon>
        <taxon>Polystomatidae</taxon>
        <taxon>Protopolystoma</taxon>
    </lineage>
</organism>
<evidence type="ECO:0000313" key="1">
    <source>
        <dbReference type="EMBL" id="VEL10153.1"/>
    </source>
</evidence>
<sequence length="163" mass="18480">MIANVKDFIKLHNVPKELAERVLDYITSSWSLTKGVDTDMNSWLSNVRSVCDYEYGHKIGSSYVPLGMQRTLVLNFSYHGNIIKLRGAPARKTPRSTQEWLKFWPRPGLVTIQVGFEARLCETISLPDELKPDICLSDVSMQSLVSEGMDCRALRSREDAELS</sequence>
<comment type="caution">
    <text evidence="1">The sequence shown here is derived from an EMBL/GenBank/DDBJ whole genome shotgun (WGS) entry which is preliminary data.</text>
</comment>
<reference evidence="1" key="1">
    <citation type="submission" date="2018-11" db="EMBL/GenBank/DDBJ databases">
        <authorList>
            <consortium name="Pathogen Informatics"/>
        </authorList>
    </citation>
    <scope>NUCLEOTIDE SEQUENCE</scope>
</reference>
<keyword evidence="2" id="KW-1185">Reference proteome</keyword>
<accession>A0A448WF16</accession>
<dbReference type="Gene3D" id="1.10.287.630">
    <property type="entry name" value="Helix hairpin bin"/>
    <property type="match status" value="1"/>
</dbReference>
<dbReference type="Proteomes" id="UP000784294">
    <property type="component" value="Unassembled WGS sequence"/>
</dbReference>
<gene>
    <name evidence="1" type="ORF">PXEA_LOCUS3593</name>
</gene>
<protein>
    <submittedName>
        <fullName evidence="1">Uncharacterized protein</fullName>
    </submittedName>
</protein>
<evidence type="ECO:0000313" key="2">
    <source>
        <dbReference type="Proteomes" id="UP000784294"/>
    </source>
</evidence>
<dbReference type="AlphaFoldDB" id="A0A448WF16"/>
<name>A0A448WF16_9PLAT</name>
<proteinExistence type="predicted"/>
<dbReference type="OrthoDB" id="447251at2759"/>
<dbReference type="EMBL" id="CAAALY010008195">
    <property type="protein sequence ID" value="VEL10153.1"/>
    <property type="molecule type" value="Genomic_DNA"/>
</dbReference>